<dbReference type="Proteomes" id="UP000256913">
    <property type="component" value="Unassembled WGS sequence"/>
</dbReference>
<protein>
    <submittedName>
        <fullName evidence="3">Competence protein CoiA-like protein</fullName>
    </submittedName>
</protein>
<feature type="domain" description="Competence protein CoiA-like N-terminal" evidence="2">
    <location>
        <begin position="19"/>
        <end position="51"/>
    </location>
</feature>
<accession>A0A3D9ZJS9</accession>
<reference evidence="3 4" key="1">
    <citation type="submission" date="2018-08" db="EMBL/GenBank/DDBJ databases">
        <title>Sequencing the genomes of 1000 actinobacteria strains.</title>
        <authorList>
            <person name="Klenk H.-P."/>
        </authorList>
    </citation>
    <scope>NUCLEOTIDE SEQUENCE [LARGE SCALE GENOMIC DNA]</scope>
    <source>
        <strain evidence="3 4">DSM 44099</strain>
    </source>
</reference>
<name>A0A3D9ZJS9_9ACTN</name>
<gene>
    <name evidence="3" type="ORF">DFJ67_3527</name>
</gene>
<evidence type="ECO:0000313" key="4">
    <source>
        <dbReference type="Proteomes" id="UP000256913"/>
    </source>
</evidence>
<sequence>MLVALSPVGPVEAERDLADDEFSCPLCQHLVVLKRGRVKIAHFAHAPGADCIAVGESPRHLLAKKVLAEQFRGLGYHVELEQIHSDGERRVDVAVWSDKSRQWVAVEVQDSPISVEAMKARAQLDRRAGFLGTAWVWTGRRFDLLLPIQDGAEARIPPEMRWFNNRYKAGVFLLDAPNEEMWWVQFGSAGREGSSYDWYEQGGTLSGVDYPGRTLVATKRLFPERVSFRLEPIESPWHKPHKPDWGIVFTP</sequence>
<comment type="caution">
    <text evidence="3">The sequence shown here is derived from an EMBL/GenBank/DDBJ whole genome shotgun (WGS) entry which is preliminary data.</text>
</comment>
<feature type="domain" description="Competence protein CoiA nuclease-like" evidence="1">
    <location>
        <begin position="56"/>
        <end position="130"/>
    </location>
</feature>
<dbReference type="Pfam" id="PF06054">
    <property type="entry name" value="CoiA_nuc"/>
    <property type="match status" value="1"/>
</dbReference>
<keyword evidence="4" id="KW-1185">Reference proteome</keyword>
<dbReference type="InterPro" id="IPR010330">
    <property type="entry name" value="CoiA_nuc"/>
</dbReference>
<dbReference type="Pfam" id="PF25164">
    <property type="entry name" value="CoiA_N"/>
    <property type="match status" value="1"/>
</dbReference>
<dbReference type="OrthoDB" id="4916564at2"/>
<organism evidence="3 4">
    <name type="scientific">Asanoa ferruginea</name>
    <dbReference type="NCBI Taxonomy" id="53367"/>
    <lineage>
        <taxon>Bacteria</taxon>
        <taxon>Bacillati</taxon>
        <taxon>Actinomycetota</taxon>
        <taxon>Actinomycetes</taxon>
        <taxon>Micromonosporales</taxon>
        <taxon>Micromonosporaceae</taxon>
        <taxon>Asanoa</taxon>
    </lineage>
</organism>
<evidence type="ECO:0000313" key="3">
    <source>
        <dbReference type="EMBL" id="REF97525.1"/>
    </source>
</evidence>
<dbReference type="AlphaFoldDB" id="A0A3D9ZJS9"/>
<dbReference type="EMBL" id="QUMQ01000001">
    <property type="protein sequence ID" value="REF97525.1"/>
    <property type="molecule type" value="Genomic_DNA"/>
</dbReference>
<evidence type="ECO:0000259" key="1">
    <source>
        <dbReference type="Pfam" id="PF06054"/>
    </source>
</evidence>
<proteinExistence type="predicted"/>
<dbReference type="InterPro" id="IPR057253">
    <property type="entry name" value="CoiA-like_N"/>
</dbReference>
<dbReference type="RefSeq" id="WP_116068955.1">
    <property type="nucleotide sequence ID" value="NZ_BONB01000014.1"/>
</dbReference>
<evidence type="ECO:0000259" key="2">
    <source>
        <dbReference type="Pfam" id="PF25164"/>
    </source>
</evidence>